<dbReference type="Pfam" id="PF09004">
    <property type="entry name" value="ALKBH8_N"/>
    <property type="match status" value="1"/>
</dbReference>
<feature type="domain" description="Reverse transcriptase" evidence="1">
    <location>
        <begin position="1"/>
        <end position="149"/>
    </location>
</feature>
<proteinExistence type="predicted"/>
<dbReference type="GO" id="GO:0008168">
    <property type="term" value="F:methyltransferase activity"/>
    <property type="evidence" value="ECO:0007669"/>
    <property type="project" value="InterPro"/>
</dbReference>
<evidence type="ECO:0000313" key="2">
    <source>
        <dbReference type="Ensembl" id="ENSSAUP00010054768.1"/>
    </source>
</evidence>
<evidence type="ECO:0000313" key="3">
    <source>
        <dbReference type="Proteomes" id="UP000472265"/>
    </source>
</evidence>
<name>A0A671XUC4_SPAAU</name>
<dbReference type="OMA" id="ICHWILY"/>
<protein>
    <recommendedName>
        <fullName evidence="1">Reverse transcriptase domain-containing protein</fullName>
    </recommendedName>
</protein>
<sequence length="289" mass="32968">MGLGLSSSICHWILYFLTNRFQRVRVGSHLSASISISTGSPQGCVLTPLLYTPYNHDYTPAHSSNTTIKFADDTTVVGLISEGDESAYRAEVEQLTGWYRENNLVLNTTKTKELIVDFRRKKTENIQPLCISGDYVEKVSDFRYLGIQIEEDLPWSANTSVTIKKAQQRLYFLRLLRKNHRSQKLLVSFYCCSIESVLTYCMCVWYVSCTAAERKALQRVINTATKITGCSLPSLDELYCARCLKKTQNIIRDLSHPGHKLFELLPSGRRYRQYSFYSRAIVSLNAIKA</sequence>
<keyword evidence="3" id="KW-1185">Reference proteome</keyword>
<dbReference type="Ensembl" id="ENSSAUT00010057553.1">
    <property type="protein sequence ID" value="ENSSAUP00010054768.1"/>
    <property type="gene ID" value="ENSSAUG00010022543.1"/>
</dbReference>
<dbReference type="PANTHER" id="PTHR33332">
    <property type="entry name" value="REVERSE TRANSCRIPTASE DOMAIN-CONTAINING PROTEIN"/>
    <property type="match status" value="1"/>
</dbReference>
<dbReference type="Pfam" id="PF00078">
    <property type="entry name" value="RVT_1"/>
    <property type="match status" value="1"/>
</dbReference>
<reference evidence="2" key="3">
    <citation type="submission" date="2025-09" db="UniProtKB">
        <authorList>
            <consortium name="Ensembl"/>
        </authorList>
    </citation>
    <scope>IDENTIFICATION</scope>
</reference>
<dbReference type="InterPro" id="IPR015095">
    <property type="entry name" value="AlkB_hom8_N"/>
</dbReference>
<dbReference type="AlphaFoldDB" id="A0A671XUC4"/>
<dbReference type="Proteomes" id="UP000472265">
    <property type="component" value="Chromosome 10"/>
</dbReference>
<dbReference type="PROSITE" id="PS50878">
    <property type="entry name" value="RT_POL"/>
    <property type="match status" value="1"/>
</dbReference>
<dbReference type="GeneTree" id="ENSGT01120000271821"/>
<accession>A0A671XUC4</accession>
<reference evidence="2" key="2">
    <citation type="submission" date="2025-08" db="UniProtKB">
        <authorList>
            <consortium name="Ensembl"/>
        </authorList>
    </citation>
    <scope>IDENTIFICATION</scope>
</reference>
<dbReference type="GO" id="GO:0016706">
    <property type="term" value="F:2-oxoglutarate-dependent dioxygenase activity"/>
    <property type="evidence" value="ECO:0007669"/>
    <property type="project" value="InterPro"/>
</dbReference>
<dbReference type="InParanoid" id="A0A671XUC4"/>
<reference evidence="2" key="1">
    <citation type="submission" date="2021-04" db="EMBL/GenBank/DDBJ databases">
        <authorList>
            <consortium name="Wellcome Sanger Institute Data Sharing"/>
        </authorList>
    </citation>
    <scope>NUCLEOTIDE SEQUENCE [LARGE SCALE GENOMIC DNA]</scope>
</reference>
<evidence type="ECO:0000259" key="1">
    <source>
        <dbReference type="PROSITE" id="PS50878"/>
    </source>
</evidence>
<dbReference type="InterPro" id="IPR000477">
    <property type="entry name" value="RT_dom"/>
</dbReference>
<organism evidence="2 3">
    <name type="scientific">Sparus aurata</name>
    <name type="common">Gilthead sea bream</name>
    <dbReference type="NCBI Taxonomy" id="8175"/>
    <lineage>
        <taxon>Eukaryota</taxon>
        <taxon>Metazoa</taxon>
        <taxon>Chordata</taxon>
        <taxon>Craniata</taxon>
        <taxon>Vertebrata</taxon>
        <taxon>Euteleostomi</taxon>
        <taxon>Actinopterygii</taxon>
        <taxon>Neopterygii</taxon>
        <taxon>Teleostei</taxon>
        <taxon>Neoteleostei</taxon>
        <taxon>Acanthomorphata</taxon>
        <taxon>Eupercaria</taxon>
        <taxon>Spariformes</taxon>
        <taxon>Sparidae</taxon>
        <taxon>Sparus</taxon>
    </lineage>
</organism>